<sequence>MWIGEGDMSFPKSLFAESKVIDLVGGFEMVAAGAAGYFECGVRPWIPEPEEAIAQGFLL</sequence>
<dbReference type="EMBL" id="AP017928">
    <property type="protein sequence ID" value="BBA36350.1"/>
    <property type="molecule type" value="Genomic_DNA"/>
</dbReference>
<proteinExistence type="predicted"/>
<dbReference type="Proteomes" id="UP000266313">
    <property type="component" value="Chromosome"/>
</dbReference>
<name>A0A250KXH4_9GAMM</name>
<evidence type="ECO:0000313" key="2">
    <source>
        <dbReference type="Proteomes" id="UP000266313"/>
    </source>
</evidence>
<reference evidence="1 2" key="1">
    <citation type="submission" date="2016-12" db="EMBL/GenBank/DDBJ databases">
        <title>Genome sequencing of Methylocaldum marinum.</title>
        <authorList>
            <person name="Takeuchi M."/>
            <person name="Kamagata Y."/>
            <person name="Hiraoka S."/>
            <person name="Oshima K."/>
            <person name="Hattori M."/>
            <person name="Iwasaki W."/>
        </authorList>
    </citation>
    <scope>NUCLEOTIDE SEQUENCE [LARGE SCALE GENOMIC DNA]</scope>
    <source>
        <strain evidence="1 2">S8</strain>
    </source>
</reference>
<dbReference type="AlphaFoldDB" id="A0A250KXH4"/>
<accession>A0A250KXH4</accession>
<organism evidence="1 2">
    <name type="scientific">Methylocaldum marinum</name>
    <dbReference type="NCBI Taxonomy" id="1432792"/>
    <lineage>
        <taxon>Bacteria</taxon>
        <taxon>Pseudomonadati</taxon>
        <taxon>Pseudomonadota</taxon>
        <taxon>Gammaproteobacteria</taxon>
        <taxon>Methylococcales</taxon>
        <taxon>Methylococcaceae</taxon>
        <taxon>Methylocaldum</taxon>
    </lineage>
</organism>
<dbReference type="KEGG" id="mmai:sS8_4420"/>
<gene>
    <name evidence="1" type="ORF">sS8_4420</name>
</gene>
<keyword evidence="2" id="KW-1185">Reference proteome</keyword>
<protein>
    <submittedName>
        <fullName evidence="1">Uncharacterized protein</fullName>
    </submittedName>
</protein>
<evidence type="ECO:0000313" key="1">
    <source>
        <dbReference type="EMBL" id="BBA36350.1"/>
    </source>
</evidence>